<proteinExistence type="predicted"/>
<dbReference type="Gramene" id="KQJ94606">
    <property type="protein sequence ID" value="KQJ94606"/>
    <property type="gene ID" value="BRADI_3g11433v3"/>
</dbReference>
<name>A0A0Q3F543_BRADI</name>
<organism evidence="1">
    <name type="scientific">Brachypodium distachyon</name>
    <name type="common">Purple false brome</name>
    <name type="synonym">Trachynia distachya</name>
    <dbReference type="NCBI Taxonomy" id="15368"/>
    <lineage>
        <taxon>Eukaryota</taxon>
        <taxon>Viridiplantae</taxon>
        <taxon>Streptophyta</taxon>
        <taxon>Embryophyta</taxon>
        <taxon>Tracheophyta</taxon>
        <taxon>Spermatophyta</taxon>
        <taxon>Magnoliopsida</taxon>
        <taxon>Liliopsida</taxon>
        <taxon>Poales</taxon>
        <taxon>Poaceae</taxon>
        <taxon>BOP clade</taxon>
        <taxon>Pooideae</taxon>
        <taxon>Stipodae</taxon>
        <taxon>Brachypodieae</taxon>
        <taxon>Brachypodium</taxon>
    </lineage>
</organism>
<gene>
    <name evidence="1" type="ORF">BRADI_3g11433v3</name>
</gene>
<reference evidence="1" key="2">
    <citation type="submission" date="2017-06" db="EMBL/GenBank/DDBJ databases">
        <title>WGS assembly of Brachypodium distachyon.</title>
        <authorList>
            <consortium name="The International Brachypodium Initiative"/>
            <person name="Lucas S."/>
            <person name="Harmon-Smith M."/>
            <person name="Lail K."/>
            <person name="Tice H."/>
            <person name="Grimwood J."/>
            <person name="Bruce D."/>
            <person name="Barry K."/>
            <person name="Shu S."/>
            <person name="Lindquist E."/>
            <person name="Wang M."/>
            <person name="Pitluck S."/>
            <person name="Vogel J.P."/>
            <person name="Garvin D.F."/>
            <person name="Mockler T.C."/>
            <person name="Schmutz J."/>
            <person name="Rokhsar D."/>
            <person name="Bevan M.W."/>
        </authorList>
    </citation>
    <scope>NUCLEOTIDE SEQUENCE</scope>
    <source>
        <strain evidence="1">Bd21</strain>
    </source>
</reference>
<evidence type="ECO:0008006" key="4">
    <source>
        <dbReference type="Google" id="ProtNLM"/>
    </source>
</evidence>
<evidence type="ECO:0000313" key="1">
    <source>
        <dbReference type="EMBL" id="KQJ94606.1"/>
    </source>
</evidence>
<dbReference type="EnsemblPlants" id="KQJ94606">
    <property type="protein sequence ID" value="KQJ94606"/>
    <property type="gene ID" value="BRADI_3g11433v3"/>
</dbReference>
<reference evidence="1 2" key="1">
    <citation type="journal article" date="2010" name="Nature">
        <title>Genome sequencing and analysis of the model grass Brachypodium distachyon.</title>
        <authorList>
            <consortium name="International Brachypodium Initiative"/>
        </authorList>
    </citation>
    <scope>NUCLEOTIDE SEQUENCE [LARGE SCALE GENOMIC DNA]</scope>
    <source>
        <strain evidence="1 2">Bd21</strain>
    </source>
</reference>
<dbReference type="AlphaFoldDB" id="A0A0Q3F543"/>
<keyword evidence="3" id="KW-1185">Reference proteome</keyword>
<evidence type="ECO:0000313" key="3">
    <source>
        <dbReference type="Proteomes" id="UP000008810"/>
    </source>
</evidence>
<accession>A0A0Q3F543</accession>
<protein>
    <recommendedName>
        <fullName evidence="4">Reverse transcriptase zinc-binding domain-containing protein</fullName>
    </recommendedName>
</protein>
<dbReference type="InParanoid" id="A0A0Q3F543"/>
<dbReference type="Proteomes" id="UP000008810">
    <property type="component" value="Chromosome 3"/>
</dbReference>
<dbReference type="EMBL" id="CM000882">
    <property type="protein sequence ID" value="KQJ94606.1"/>
    <property type="molecule type" value="Genomic_DNA"/>
</dbReference>
<reference evidence="2" key="3">
    <citation type="submission" date="2018-08" db="UniProtKB">
        <authorList>
            <consortium name="EnsemblPlants"/>
        </authorList>
    </citation>
    <scope>IDENTIFICATION</scope>
    <source>
        <strain evidence="2">cv. Bd21</strain>
    </source>
</reference>
<evidence type="ECO:0000313" key="2">
    <source>
        <dbReference type="EnsemblPlants" id="KQJ94606"/>
    </source>
</evidence>
<dbReference type="OrthoDB" id="1740028at2759"/>
<sequence>MLGRLRFGTLGSRADVHEDIDRILLGCVVTRHVWTVVLGHWDRLSWVPTVQHTLAGWWTGVEVASRKERKNPNTAIALVCWSIWKHRNAVVFWCHSKRTADS</sequence>